<evidence type="ECO:0000313" key="2">
    <source>
        <dbReference type="Proteomes" id="UP000789375"/>
    </source>
</evidence>
<dbReference type="EMBL" id="CAJVPP010014899">
    <property type="protein sequence ID" value="CAG8725489.1"/>
    <property type="molecule type" value="Genomic_DNA"/>
</dbReference>
<feature type="non-terminal residue" evidence="1">
    <location>
        <position position="1"/>
    </location>
</feature>
<comment type="caution">
    <text evidence="1">The sequence shown here is derived from an EMBL/GenBank/DDBJ whole genome shotgun (WGS) entry which is preliminary data.</text>
</comment>
<accession>A0A9N9I8W9</accession>
<organism evidence="1 2">
    <name type="scientific">Funneliformis mosseae</name>
    <name type="common">Endomycorrhizal fungus</name>
    <name type="synonym">Glomus mosseae</name>
    <dbReference type="NCBI Taxonomy" id="27381"/>
    <lineage>
        <taxon>Eukaryota</taxon>
        <taxon>Fungi</taxon>
        <taxon>Fungi incertae sedis</taxon>
        <taxon>Mucoromycota</taxon>
        <taxon>Glomeromycotina</taxon>
        <taxon>Glomeromycetes</taxon>
        <taxon>Glomerales</taxon>
        <taxon>Glomeraceae</taxon>
        <taxon>Funneliformis</taxon>
    </lineage>
</organism>
<proteinExistence type="predicted"/>
<keyword evidence="2" id="KW-1185">Reference proteome</keyword>
<evidence type="ECO:0000313" key="1">
    <source>
        <dbReference type="EMBL" id="CAG8725489.1"/>
    </source>
</evidence>
<sequence length="66" mass="7703">LKAFVQENGENRRLCAKKLATVWTTRIKKTIFAFTIHRTLKKVKLSAHIPHHKSAITEVYCQTRLK</sequence>
<dbReference type="Proteomes" id="UP000789375">
    <property type="component" value="Unassembled WGS sequence"/>
</dbReference>
<reference evidence="1" key="1">
    <citation type="submission" date="2021-06" db="EMBL/GenBank/DDBJ databases">
        <authorList>
            <person name="Kallberg Y."/>
            <person name="Tangrot J."/>
            <person name="Rosling A."/>
        </authorList>
    </citation>
    <scope>NUCLEOTIDE SEQUENCE</scope>
    <source>
        <strain evidence="1">87-6 pot B 2015</strain>
    </source>
</reference>
<gene>
    <name evidence="1" type="ORF">FMOSSE_LOCUS15308</name>
</gene>
<protein>
    <submittedName>
        <fullName evidence="1">329_t:CDS:1</fullName>
    </submittedName>
</protein>
<name>A0A9N9I8W9_FUNMO</name>
<dbReference type="AlphaFoldDB" id="A0A9N9I8W9"/>